<evidence type="ECO:0000313" key="2">
    <source>
        <dbReference type="EMBL" id="MFM0002615.1"/>
    </source>
</evidence>
<feature type="transmembrane region" description="Helical" evidence="1">
    <location>
        <begin position="39"/>
        <end position="67"/>
    </location>
</feature>
<keyword evidence="3" id="KW-1185">Reference proteome</keyword>
<accession>A0ABW9ARA2</accession>
<evidence type="ECO:0000313" key="3">
    <source>
        <dbReference type="Proteomes" id="UP001629230"/>
    </source>
</evidence>
<keyword evidence="1" id="KW-0472">Membrane</keyword>
<keyword evidence="1" id="KW-1133">Transmembrane helix</keyword>
<dbReference type="RefSeq" id="WP_408177919.1">
    <property type="nucleotide sequence ID" value="NZ_JAQQEZ010000010.1"/>
</dbReference>
<protein>
    <submittedName>
        <fullName evidence="2">Uncharacterized protein</fullName>
    </submittedName>
</protein>
<evidence type="ECO:0000256" key="1">
    <source>
        <dbReference type="SAM" id="Phobius"/>
    </source>
</evidence>
<proteinExistence type="predicted"/>
<organism evidence="2 3">
    <name type="scientific">Paraburkholderia dipogonis</name>
    <dbReference type="NCBI Taxonomy" id="1211383"/>
    <lineage>
        <taxon>Bacteria</taxon>
        <taxon>Pseudomonadati</taxon>
        <taxon>Pseudomonadota</taxon>
        <taxon>Betaproteobacteria</taxon>
        <taxon>Burkholderiales</taxon>
        <taxon>Burkholderiaceae</taxon>
        <taxon>Paraburkholderia</taxon>
    </lineage>
</organism>
<sequence>MIFALLIAITTCCTAWFLTGPTQRRHIGYLFGLADTVLWLFAGVSAGKLLVVAVALFCAICFARPFLRANLYSRLRRQHAN</sequence>
<name>A0ABW9ARA2_9BURK</name>
<keyword evidence="1" id="KW-0812">Transmembrane</keyword>
<comment type="caution">
    <text evidence="2">The sequence shown here is derived from an EMBL/GenBank/DDBJ whole genome shotgun (WGS) entry which is preliminary data.</text>
</comment>
<dbReference type="Proteomes" id="UP001629230">
    <property type="component" value="Unassembled WGS sequence"/>
</dbReference>
<gene>
    <name evidence="2" type="ORF">PQR57_16460</name>
</gene>
<reference evidence="2 3" key="1">
    <citation type="journal article" date="2024" name="Chem. Sci.">
        <title>Discovery of megapolipeptins by genome mining of a Burkholderiales bacteria collection.</title>
        <authorList>
            <person name="Paulo B.S."/>
            <person name="Recchia M.J.J."/>
            <person name="Lee S."/>
            <person name="Fergusson C.H."/>
            <person name="Romanowski S.B."/>
            <person name="Hernandez A."/>
            <person name="Krull N."/>
            <person name="Liu D.Y."/>
            <person name="Cavanagh H."/>
            <person name="Bos A."/>
            <person name="Gray C.A."/>
            <person name="Murphy B.T."/>
            <person name="Linington R.G."/>
            <person name="Eustaquio A.S."/>
        </authorList>
    </citation>
    <scope>NUCLEOTIDE SEQUENCE [LARGE SCALE GENOMIC DNA]</scope>
    <source>
        <strain evidence="2 3">RL17-350-BIC-A</strain>
    </source>
</reference>
<dbReference type="EMBL" id="JAQQEZ010000010">
    <property type="protein sequence ID" value="MFM0002615.1"/>
    <property type="molecule type" value="Genomic_DNA"/>
</dbReference>